<protein>
    <submittedName>
        <fullName evidence="1">XRE family transcriptional regulator</fullName>
    </submittedName>
</protein>
<dbReference type="Gene3D" id="1.10.260.40">
    <property type="entry name" value="lambda repressor-like DNA-binding domains"/>
    <property type="match status" value="1"/>
</dbReference>
<dbReference type="PANTHER" id="PTHR46558">
    <property type="entry name" value="TRACRIPTIONAL REGULATORY PROTEIN-RELATED-RELATED"/>
    <property type="match status" value="1"/>
</dbReference>
<sequence>MASKRQKLAERRKACGYNQEEFAEAIGVDRSTVQRWENGSNEPQPWLRPKIQKILGITSAELDSLLFLDSPQSFTISVAQAADDEIEALELIRRVCASDVGAETLSALEGAFDNLAMQYPVSAPHVLLESVRRHSAYVMHLMNARMTLAEQNRLFMVGGWLQLLAATLHIDLHQDRAASARLKAAATLAQHAGSKEIEAWCFETEAWRVLTDGNYRRALELSQAAQKLAPVGTSVSIQATAQEGRARARLGEAKETYSAVDRVRKMSASLVPHKGTEHHYQYDPAKSLAYTATTLAWVGDPAAENYAREVIARLSPAEDIQKWPRRVASANIDLALTLLGGDRLDEACYAAQRAILSGKIVPSNHWRALEVVQAVEAKRLPEAADLRDAFQGMKRQAELES</sequence>
<accession>A0A6C1C8H9</accession>
<name>A0A6C1C8H9_9ACTN</name>
<dbReference type="SUPFAM" id="SSF47413">
    <property type="entry name" value="lambda repressor-like DNA-binding domains"/>
    <property type="match status" value="1"/>
</dbReference>
<dbReference type="AlphaFoldDB" id="A0A6C1C8H9"/>
<dbReference type="RefSeq" id="WP_016469312.1">
    <property type="nucleotide sequence ID" value="NZ_BBQG01000047.1"/>
</dbReference>
<evidence type="ECO:0000313" key="2">
    <source>
        <dbReference type="Proteomes" id="UP000298111"/>
    </source>
</evidence>
<dbReference type="GO" id="GO:0003677">
    <property type="term" value="F:DNA binding"/>
    <property type="evidence" value="ECO:0007669"/>
    <property type="project" value="InterPro"/>
</dbReference>
<dbReference type="PROSITE" id="PS50943">
    <property type="entry name" value="HTH_CROC1"/>
    <property type="match status" value="1"/>
</dbReference>
<reference evidence="1 2" key="1">
    <citation type="submission" date="2018-10" db="EMBL/GenBank/DDBJ databases">
        <title>Isolation of pseudouridimycin from Streptomyces albus DSM 40763.</title>
        <authorList>
            <person name="Rosenqvist P."/>
            <person name="Metsae-Ketelae M."/>
            <person name="Virta P."/>
        </authorList>
    </citation>
    <scope>NUCLEOTIDE SEQUENCE [LARGE SCALE GENOMIC DNA]</scope>
    <source>
        <strain evidence="1 2">DSM 40763</strain>
    </source>
</reference>
<dbReference type="PANTHER" id="PTHR46558:SF4">
    <property type="entry name" value="DNA-BIDING PHAGE PROTEIN"/>
    <property type="match status" value="1"/>
</dbReference>
<dbReference type="Pfam" id="PF01381">
    <property type="entry name" value="HTH_3"/>
    <property type="match status" value="1"/>
</dbReference>
<evidence type="ECO:0000313" key="1">
    <source>
        <dbReference type="EMBL" id="TGG75737.1"/>
    </source>
</evidence>
<dbReference type="InterPro" id="IPR010982">
    <property type="entry name" value="Lambda_DNA-bd_dom_sf"/>
</dbReference>
<proteinExistence type="predicted"/>
<comment type="caution">
    <text evidence="1">The sequence shown here is derived from an EMBL/GenBank/DDBJ whole genome shotgun (WGS) entry which is preliminary data.</text>
</comment>
<dbReference type="InterPro" id="IPR001387">
    <property type="entry name" value="Cro/C1-type_HTH"/>
</dbReference>
<dbReference type="SMART" id="SM00530">
    <property type="entry name" value="HTH_XRE"/>
    <property type="match status" value="1"/>
</dbReference>
<organism evidence="1 2">
    <name type="scientific">Streptomyces albus</name>
    <dbReference type="NCBI Taxonomy" id="1888"/>
    <lineage>
        <taxon>Bacteria</taxon>
        <taxon>Bacillati</taxon>
        <taxon>Actinomycetota</taxon>
        <taxon>Actinomycetes</taxon>
        <taxon>Kitasatosporales</taxon>
        <taxon>Streptomycetaceae</taxon>
        <taxon>Streptomyces</taxon>
    </lineage>
</organism>
<dbReference type="CDD" id="cd00093">
    <property type="entry name" value="HTH_XRE"/>
    <property type="match status" value="1"/>
</dbReference>
<dbReference type="EMBL" id="RCIY01000114">
    <property type="protein sequence ID" value="TGG75737.1"/>
    <property type="molecule type" value="Genomic_DNA"/>
</dbReference>
<gene>
    <name evidence="1" type="ORF">D8771_32615</name>
</gene>
<dbReference type="GeneID" id="75181799"/>
<dbReference type="Proteomes" id="UP000298111">
    <property type="component" value="Unassembled WGS sequence"/>
</dbReference>